<dbReference type="EMBL" id="CP021427">
    <property type="protein sequence ID" value="ART99185.1"/>
    <property type="molecule type" value="Genomic_DNA"/>
</dbReference>
<dbReference type="Gene3D" id="3.30.1330.70">
    <property type="entry name" value="Holliday junction resolvase RusA"/>
    <property type="match status" value="1"/>
</dbReference>
<sequence length="145" mass="16357">MSDNRASKVTVSFVVPGQPVGQGRPRFTSRGLFPHAVDPPKSRQYKNLVKRLAHDAYQGEPLDGPIKIHLVHCFEIPKSYSKKRKKACLEGIERPTKKPDIDNVYKGIADAMSGVIYCDDKQVVEDSQEQWYAPEPCVKVYVTQI</sequence>
<reference evidence="1 2" key="1">
    <citation type="submission" date="2017-05" db="EMBL/GenBank/DDBJ databases">
        <authorList>
            <person name="Oh N.-S."/>
        </authorList>
    </citation>
    <scope>NUCLEOTIDE SEQUENCE [LARGE SCALE GENOMIC DNA]</scope>
    <source>
        <strain evidence="1 2">4M13</strain>
    </source>
</reference>
<accession>A0AB33C4L0</accession>
<organism evidence="1 2">
    <name type="scientific">Lactobacillus gasseri</name>
    <dbReference type="NCBI Taxonomy" id="1596"/>
    <lineage>
        <taxon>Bacteria</taxon>
        <taxon>Bacillati</taxon>
        <taxon>Bacillota</taxon>
        <taxon>Bacilli</taxon>
        <taxon>Lactobacillales</taxon>
        <taxon>Lactobacillaceae</taxon>
        <taxon>Lactobacillus</taxon>
    </lineage>
</organism>
<proteinExistence type="predicted"/>
<evidence type="ECO:0000313" key="1">
    <source>
        <dbReference type="EMBL" id="ART99185.1"/>
    </source>
</evidence>
<dbReference type="Pfam" id="PF05866">
    <property type="entry name" value="RusA"/>
    <property type="match status" value="1"/>
</dbReference>
<dbReference type="InterPro" id="IPR036614">
    <property type="entry name" value="RusA-like_sf"/>
</dbReference>
<gene>
    <name evidence="1" type="ORF">CCE30_09970</name>
</gene>
<dbReference type="Proteomes" id="UP000195798">
    <property type="component" value="Chromosome"/>
</dbReference>
<dbReference type="GO" id="GO:0006310">
    <property type="term" value="P:DNA recombination"/>
    <property type="evidence" value="ECO:0007669"/>
    <property type="project" value="InterPro"/>
</dbReference>
<dbReference type="GO" id="GO:0000287">
    <property type="term" value="F:magnesium ion binding"/>
    <property type="evidence" value="ECO:0007669"/>
    <property type="project" value="InterPro"/>
</dbReference>
<dbReference type="RefSeq" id="WP_065169608.1">
    <property type="nucleotide sequence ID" value="NZ_CP021427.1"/>
</dbReference>
<evidence type="ECO:0000313" key="2">
    <source>
        <dbReference type="Proteomes" id="UP000195798"/>
    </source>
</evidence>
<dbReference type="InterPro" id="IPR008822">
    <property type="entry name" value="Endonuclease_RusA-like"/>
</dbReference>
<dbReference type="GO" id="GO:0006281">
    <property type="term" value="P:DNA repair"/>
    <property type="evidence" value="ECO:0007669"/>
    <property type="project" value="InterPro"/>
</dbReference>
<protein>
    <submittedName>
        <fullName evidence="1">RusA family crossover junction endodeoxyribonuclease</fullName>
    </submittedName>
</protein>
<name>A0AB33C4L0_LACGS</name>
<dbReference type="AlphaFoldDB" id="A0AB33C4L0"/>
<dbReference type="SUPFAM" id="SSF103084">
    <property type="entry name" value="Holliday junction resolvase RusA"/>
    <property type="match status" value="1"/>
</dbReference>